<accession>A0A936K8D7</accession>
<keyword evidence="3" id="KW-0645">Protease</keyword>
<evidence type="ECO:0000256" key="8">
    <source>
        <dbReference type="SAM" id="SignalP"/>
    </source>
</evidence>
<comment type="caution">
    <text evidence="10">The sequence shown here is derived from an EMBL/GenBank/DDBJ whole genome shotgun (WGS) entry which is preliminary data.</text>
</comment>
<keyword evidence="4" id="KW-0378">Hydrolase</keyword>
<keyword evidence="6" id="KW-0482">Metalloprotease</keyword>
<dbReference type="GO" id="GO:0004181">
    <property type="term" value="F:metallocarboxypeptidase activity"/>
    <property type="evidence" value="ECO:0007669"/>
    <property type="project" value="InterPro"/>
</dbReference>
<dbReference type="GO" id="GO:0006508">
    <property type="term" value="P:proteolysis"/>
    <property type="evidence" value="ECO:0007669"/>
    <property type="project" value="UniProtKB-KW"/>
</dbReference>
<name>A0A936K8D7_9BACT</name>
<evidence type="ECO:0000256" key="4">
    <source>
        <dbReference type="ARBA" id="ARBA00022801"/>
    </source>
</evidence>
<comment type="cofactor">
    <cofactor evidence="1">
        <name>Zn(2+)</name>
        <dbReference type="ChEBI" id="CHEBI:29105"/>
    </cofactor>
</comment>
<reference evidence="10 11" key="1">
    <citation type="submission" date="2020-10" db="EMBL/GenBank/DDBJ databases">
        <title>Connecting structure to function with the recovery of over 1000 high-quality activated sludge metagenome-assembled genomes encoding full-length rRNA genes using long-read sequencing.</title>
        <authorList>
            <person name="Singleton C.M."/>
            <person name="Petriglieri F."/>
            <person name="Kristensen J.M."/>
            <person name="Kirkegaard R.H."/>
            <person name="Michaelsen T.Y."/>
            <person name="Andersen M.H."/>
            <person name="Karst S.M."/>
            <person name="Dueholm M.S."/>
            <person name="Nielsen P.H."/>
            <person name="Albertsen M."/>
        </authorList>
    </citation>
    <scope>NUCLEOTIDE SEQUENCE [LARGE SCALE GENOMIC DNA]</scope>
    <source>
        <strain evidence="10">OdNE_18-Q3-R46-58_MAXAC.008</strain>
    </source>
</reference>
<dbReference type="InterPro" id="IPR000834">
    <property type="entry name" value="Peptidase_M14"/>
</dbReference>
<dbReference type="GO" id="GO:0008270">
    <property type="term" value="F:zinc ion binding"/>
    <property type="evidence" value="ECO:0007669"/>
    <property type="project" value="InterPro"/>
</dbReference>
<keyword evidence="5" id="KW-0862">Zinc</keyword>
<sequence>MSRGTRQLRIAGLLLALGMTGLATPPQAPFPGDHRAMRRTASYEEMLAFLKGVAKPGFITITEEARSTEGRKVLLVRLNRGGARARFRVLYYAQQHGDEVAGKDALLTLIRDIAAKPELLPEDVDLYLMPMLNPDGAVAHRRFNGAGADLNRDHLLLAQPETRALHRVARRLRPHLAVDSHEFGRDSEDYAKRGWEAWPVITMDGCNHPLIPDYLKAAALEAVTAAAPLQQKAGHAYRRYLVGGPPPDEELRPSTPEVDDGRNGLGTLGALSLIIEAGVRHRSPDPQADLGERVDGYRILYRHLLGDRAWRDRILKLAERARREPLPPFIATNTFWANAGGKVDAVKVRELATGRTLEVPTAMAMTDLVVKGAVPTPRAYAIEPAAAARFLPVLEAQGLRWETLASPRRAKVERVRLLRIEEPYDELYQRYKDRQIVERQPQADMDLPAGTVLVPLDQDLARRAIQVLEPCLLYGLYGYPGFRELAKPGADLPVTRIF</sequence>
<evidence type="ECO:0000313" key="11">
    <source>
        <dbReference type="Proteomes" id="UP000709959"/>
    </source>
</evidence>
<feature type="domain" description="Peptidase M14" evidence="9">
    <location>
        <begin position="39"/>
        <end position="272"/>
    </location>
</feature>
<dbReference type="GO" id="GO:0005615">
    <property type="term" value="C:extracellular space"/>
    <property type="evidence" value="ECO:0007669"/>
    <property type="project" value="TreeGrafter"/>
</dbReference>
<dbReference type="Pfam" id="PF00246">
    <property type="entry name" value="Peptidase_M14"/>
    <property type="match status" value="1"/>
</dbReference>
<evidence type="ECO:0000259" key="9">
    <source>
        <dbReference type="PROSITE" id="PS52035"/>
    </source>
</evidence>
<dbReference type="PANTHER" id="PTHR11705:SF143">
    <property type="entry name" value="SLL0236 PROTEIN"/>
    <property type="match status" value="1"/>
</dbReference>
<evidence type="ECO:0000313" key="10">
    <source>
        <dbReference type="EMBL" id="MBK8573367.1"/>
    </source>
</evidence>
<dbReference type="Proteomes" id="UP000709959">
    <property type="component" value="Unassembled WGS sequence"/>
</dbReference>
<feature type="chain" id="PRO_5037554553" evidence="8">
    <location>
        <begin position="24"/>
        <end position="498"/>
    </location>
</feature>
<gene>
    <name evidence="10" type="ORF">IPN91_12165</name>
</gene>
<proteinExistence type="inferred from homology"/>
<keyword evidence="8" id="KW-0732">Signal</keyword>
<dbReference type="SUPFAM" id="SSF53187">
    <property type="entry name" value="Zn-dependent exopeptidases"/>
    <property type="match status" value="1"/>
</dbReference>
<evidence type="ECO:0000256" key="2">
    <source>
        <dbReference type="ARBA" id="ARBA00005988"/>
    </source>
</evidence>
<dbReference type="SMART" id="SM00631">
    <property type="entry name" value="Zn_pept"/>
    <property type="match status" value="1"/>
</dbReference>
<evidence type="ECO:0000256" key="7">
    <source>
        <dbReference type="PROSITE-ProRule" id="PRU01379"/>
    </source>
</evidence>
<feature type="signal peptide" evidence="8">
    <location>
        <begin position="1"/>
        <end position="23"/>
    </location>
</feature>
<protein>
    <submittedName>
        <fullName evidence="10">Succinylglutamate desuccinylase/aspartoacylase family protein</fullName>
    </submittedName>
</protein>
<evidence type="ECO:0000256" key="1">
    <source>
        <dbReference type="ARBA" id="ARBA00001947"/>
    </source>
</evidence>
<evidence type="ECO:0000256" key="6">
    <source>
        <dbReference type="ARBA" id="ARBA00023049"/>
    </source>
</evidence>
<feature type="active site" description="Proton donor/acceptor" evidence="7">
    <location>
        <position position="250"/>
    </location>
</feature>
<organism evidence="10 11">
    <name type="scientific">Candidatus Geothrix odensensis</name>
    <dbReference type="NCBI Taxonomy" id="2954440"/>
    <lineage>
        <taxon>Bacteria</taxon>
        <taxon>Pseudomonadati</taxon>
        <taxon>Acidobacteriota</taxon>
        <taxon>Holophagae</taxon>
        <taxon>Holophagales</taxon>
        <taxon>Holophagaceae</taxon>
        <taxon>Geothrix</taxon>
    </lineage>
</organism>
<dbReference type="PROSITE" id="PS52035">
    <property type="entry name" value="PEPTIDASE_M14"/>
    <property type="match status" value="1"/>
</dbReference>
<evidence type="ECO:0000256" key="3">
    <source>
        <dbReference type="ARBA" id="ARBA00022670"/>
    </source>
</evidence>
<evidence type="ECO:0000256" key="5">
    <source>
        <dbReference type="ARBA" id="ARBA00022833"/>
    </source>
</evidence>
<comment type="similarity">
    <text evidence="2 7">Belongs to the peptidase M14 family.</text>
</comment>
<dbReference type="PANTHER" id="PTHR11705">
    <property type="entry name" value="PROTEASE FAMILY M14 CARBOXYPEPTIDASE A,B"/>
    <property type="match status" value="1"/>
</dbReference>
<dbReference type="AlphaFoldDB" id="A0A936K8D7"/>
<dbReference type="EMBL" id="JADKCH010000017">
    <property type="protein sequence ID" value="MBK8573367.1"/>
    <property type="molecule type" value="Genomic_DNA"/>
</dbReference>
<dbReference type="Gene3D" id="3.40.630.10">
    <property type="entry name" value="Zn peptidases"/>
    <property type="match status" value="1"/>
</dbReference>